<evidence type="ECO:0000256" key="1">
    <source>
        <dbReference type="SAM" id="SignalP"/>
    </source>
</evidence>
<sequence>MRFTSLLSLACLTAATLAAPVEQAPKGFEVFEKGFSKIQSSLKGLTVAIKDLDTNARRGQDTTKQEQDIERRTTEVTQSLRDGASNIRKAAVLTTIEATSTIVPIEELGSLTQKTVDAWIQAKPSIVRAGGRQAILKLLAAQETATDEFVDAVQAKMPLVTMTAARIYGQKARNQVDQAIAAFNKQ</sequence>
<dbReference type="PANTHER" id="PTHR38123">
    <property type="entry name" value="CELL WALL SERINE-THREONINE-RICH GALACTOMANNOPROTEIN MP1 (AFU_ORTHOLOGUE AFUA_4G03240)"/>
    <property type="match status" value="1"/>
</dbReference>
<dbReference type="Gene3D" id="1.20.1280.140">
    <property type="match status" value="1"/>
</dbReference>
<dbReference type="Pfam" id="PF12296">
    <property type="entry name" value="HsbA"/>
    <property type="match status" value="1"/>
</dbReference>
<dbReference type="InterPro" id="IPR021054">
    <property type="entry name" value="Cell_wall_mannoprotein_1"/>
</dbReference>
<organism evidence="2 3">
    <name type="scientific">Venturia inaequalis</name>
    <name type="common">Apple scab fungus</name>
    <dbReference type="NCBI Taxonomy" id="5025"/>
    <lineage>
        <taxon>Eukaryota</taxon>
        <taxon>Fungi</taxon>
        <taxon>Dikarya</taxon>
        <taxon>Ascomycota</taxon>
        <taxon>Pezizomycotina</taxon>
        <taxon>Dothideomycetes</taxon>
        <taxon>Pleosporomycetidae</taxon>
        <taxon>Venturiales</taxon>
        <taxon>Venturiaceae</taxon>
        <taxon>Venturia</taxon>
    </lineage>
</organism>
<reference evidence="2 3" key="1">
    <citation type="submission" date="2018-12" db="EMBL/GenBank/DDBJ databases">
        <title>Venturia inaequalis Genome Resource.</title>
        <authorList>
            <person name="Lichtner F.J."/>
        </authorList>
    </citation>
    <scope>NUCLEOTIDE SEQUENCE [LARGE SCALE GENOMIC DNA]</scope>
    <source>
        <strain evidence="2 3">120213</strain>
    </source>
</reference>
<keyword evidence="1" id="KW-0732">Signal</keyword>
<proteinExistence type="predicted"/>
<feature type="chain" id="PRO_5034832592" evidence="1">
    <location>
        <begin position="19"/>
        <end position="186"/>
    </location>
</feature>
<evidence type="ECO:0000313" key="3">
    <source>
        <dbReference type="Proteomes" id="UP000447873"/>
    </source>
</evidence>
<evidence type="ECO:0000313" key="2">
    <source>
        <dbReference type="EMBL" id="KAE9980929.1"/>
    </source>
</evidence>
<dbReference type="Proteomes" id="UP000447873">
    <property type="component" value="Unassembled WGS sequence"/>
</dbReference>
<dbReference type="EMBL" id="WNWS01000096">
    <property type="protein sequence ID" value="KAE9980929.1"/>
    <property type="molecule type" value="Genomic_DNA"/>
</dbReference>
<dbReference type="PANTHER" id="PTHR38123:SF6">
    <property type="entry name" value="CELL WALL SERINE-THREONINE-RICH GALACTOMANNOPROTEIN MP1 (AFU_ORTHOLOGUE AFUA_4G03240)"/>
    <property type="match status" value="1"/>
</dbReference>
<comment type="caution">
    <text evidence="2">The sequence shown here is derived from an EMBL/GenBank/DDBJ whole genome shotgun (WGS) entry which is preliminary data.</text>
</comment>
<feature type="signal peptide" evidence="1">
    <location>
        <begin position="1"/>
        <end position="18"/>
    </location>
</feature>
<protein>
    <submittedName>
        <fullName evidence="2">Uncharacterized protein</fullName>
    </submittedName>
</protein>
<gene>
    <name evidence="2" type="ORF">EG328_011947</name>
</gene>
<name>A0A8H3V5V8_VENIN</name>
<accession>A0A8H3V5V8</accession>
<dbReference type="GO" id="GO:0005576">
    <property type="term" value="C:extracellular region"/>
    <property type="evidence" value="ECO:0007669"/>
    <property type="project" value="TreeGrafter"/>
</dbReference>
<dbReference type="AlphaFoldDB" id="A0A8H3V5V8"/>